<proteinExistence type="predicted"/>
<dbReference type="AlphaFoldDB" id="A0A556TNY3"/>
<dbReference type="EMBL" id="VCAZ01000008">
    <property type="protein sequence ID" value="TSK28241.1"/>
    <property type="molecule type" value="Genomic_DNA"/>
</dbReference>
<comment type="caution">
    <text evidence="1">The sequence shown here is derived from an EMBL/GenBank/DDBJ whole genome shotgun (WGS) entry which is preliminary data.</text>
</comment>
<dbReference type="Proteomes" id="UP000319801">
    <property type="component" value="Unassembled WGS sequence"/>
</dbReference>
<reference evidence="1 2" key="1">
    <citation type="journal article" date="2019" name="Genome Biol. Evol.">
        <title>Whole-Genome Sequencing of the Giant Devil Catfish, Bagarius yarrelli.</title>
        <authorList>
            <person name="Jiang W."/>
            <person name="Lv Y."/>
            <person name="Cheng L."/>
            <person name="Yang K."/>
            <person name="Chao B."/>
            <person name="Wang X."/>
            <person name="Li Y."/>
            <person name="Pan X."/>
            <person name="You X."/>
            <person name="Zhang Y."/>
            <person name="Yang J."/>
            <person name="Li J."/>
            <person name="Zhang X."/>
            <person name="Liu S."/>
            <person name="Sun C."/>
            <person name="Yang J."/>
            <person name="Shi Q."/>
        </authorList>
    </citation>
    <scope>NUCLEOTIDE SEQUENCE [LARGE SCALE GENOMIC DNA]</scope>
    <source>
        <strain evidence="1">JWS20170419001</strain>
        <tissue evidence="1">Muscle</tissue>
    </source>
</reference>
<gene>
    <name evidence="1" type="ORF">Baya_2428</name>
</gene>
<sequence length="158" mass="17084">MPPALKFFPVIQSPPCPQLPVCGCAVIRLPCGTGEEHVRGGGEGGGGDHNATPLSLLVCRQCCSGVCVEFKQNCEEGEALRVFHSLGIPSEARFPHGLPVSGMFSVNRKMKNEPIRCGTAIMSHSSVLEDDPKTTDWGFILSEEQPWTGIQMFNNETL</sequence>
<accession>A0A556TNY3</accession>
<keyword evidence="2" id="KW-1185">Reference proteome</keyword>
<evidence type="ECO:0000313" key="1">
    <source>
        <dbReference type="EMBL" id="TSK28241.1"/>
    </source>
</evidence>
<organism evidence="1 2">
    <name type="scientific">Bagarius yarrelli</name>
    <name type="common">Goonch</name>
    <name type="synonym">Bagrus yarrelli</name>
    <dbReference type="NCBI Taxonomy" id="175774"/>
    <lineage>
        <taxon>Eukaryota</taxon>
        <taxon>Metazoa</taxon>
        <taxon>Chordata</taxon>
        <taxon>Craniata</taxon>
        <taxon>Vertebrata</taxon>
        <taxon>Euteleostomi</taxon>
        <taxon>Actinopterygii</taxon>
        <taxon>Neopterygii</taxon>
        <taxon>Teleostei</taxon>
        <taxon>Ostariophysi</taxon>
        <taxon>Siluriformes</taxon>
        <taxon>Sisoridae</taxon>
        <taxon>Sisorinae</taxon>
        <taxon>Bagarius</taxon>
    </lineage>
</organism>
<name>A0A556TNY3_BAGYA</name>
<evidence type="ECO:0000313" key="2">
    <source>
        <dbReference type="Proteomes" id="UP000319801"/>
    </source>
</evidence>
<protein>
    <submittedName>
        <fullName evidence="1">Uncharacterized protein</fullName>
    </submittedName>
</protein>